<dbReference type="OrthoDB" id="8553030at2"/>
<dbReference type="InterPro" id="IPR029787">
    <property type="entry name" value="Nucleotide_cyclase"/>
</dbReference>
<reference evidence="4" key="1">
    <citation type="journal article" date="2020" name="Int. J. Syst. Evol. Microbiol.">
        <title>Alteromonas alba sp. nov., a marine bacterium isolated from the seawater of the West Pacific Ocean.</title>
        <authorList>
            <person name="Sun C."/>
            <person name="Wu Y.-H."/>
            <person name="Xamxidin M."/>
            <person name="Cheng H."/>
            <person name="Xu X.-W."/>
        </authorList>
    </citation>
    <scope>NUCLEOTIDE SEQUENCE [LARGE SCALE GENOMIC DNA]</scope>
    <source>
        <strain evidence="4">190</strain>
    </source>
</reference>
<dbReference type="Proteomes" id="UP000238949">
    <property type="component" value="Unassembled WGS sequence"/>
</dbReference>
<dbReference type="SUPFAM" id="SSF55073">
    <property type="entry name" value="Nucleotide cyclase"/>
    <property type="match status" value="1"/>
</dbReference>
<dbReference type="SMART" id="SM00052">
    <property type="entry name" value="EAL"/>
    <property type="match status" value="1"/>
</dbReference>
<dbReference type="CDD" id="cd01949">
    <property type="entry name" value="GGDEF"/>
    <property type="match status" value="1"/>
</dbReference>
<dbReference type="NCBIfam" id="TIGR00254">
    <property type="entry name" value="GGDEF"/>
    <property type="match status" value="1"/>
</dbReference>
<dbReference type="Gene3D" id="3.20.20.450">
    <property type="entry name" value="EAL domain"/>
    <property type="match status" value="1"/>
</dbReference>
<dbReference type="SMART" id="SM00267">
    <property type="entry name" value="GGDEF"/>
    <property type="match status" value="1"/>
</dbReference>
<comment type="caution">
    <text evidence="3">The sequence shown here is derived from an EMBL/GenBank/DDBJ whole genome shotgun (WGS) entry which is preliminary data.</text>
</comment>
<gene>
    <name evidence="3" type="ORF">C6Y40_11200</name>
</gene>
<feature type="domain" description="EAL" evidence="1">
    <location>
        <begin position="171"/>
        <end position="424"/>
    </location>
</feature>
<accession>A0A2S9VAM0</accession>
<proteinExistence type="predicted"/>
<dbReference type="InterPro" id="IPR035919">
    <property type="entry name" value="EAL_sf"/>
</dbReference>
<evidence type="ECO:0000259" key="1">
    <source>
        <dbReference type="PROSITE" id="PS50883"/>
    </source>
</evidence>
<dbReference type="Pfam" id="PF00563">
    <property type="entry name" value="EAL"/>
    <property type="match status" value="1"/>
</dbReference>
<name>A0A2S9VAM0_9ALTE</name>
<keyword evidence="4" id="KW-1185">Reference proteome</keyword>
<sequence length="441" mass="49494">MLRTHLSLATIPNRYAFIDKIAHCGDRHDQLSLMLIDVVRFSDVTTSFGIEVGDQFLLEIANRLQGLFNHDYEFGRISGDVFGVVLPGVHSPVVLQQQFEFLIEHFKSPMYYDGHAFIADFNVGVVSKSQGEFDLTLFVSRAETALKQAKENKYENFYLLSMMDKAETGRSLALKADLQRALARNELELYFQPKVNLQTLEIVGAECLLRWNHPTDGLLFPGPLIEAAESYNMMNELGYWTLETAFKGLVDFDMQGLDITLSVNISPTQLYDTRLIANLKSLSHKYGIHLSRLELELTEDIAVSNSLMVKKQLAELHALGIKIAVDDFGKGYSNLAYIREITLDALKIDKTFVMELSDNPVNKAIIEAARVIGNAKHCEVIAEGVETIEQLHVLREIGIKTGQGYLFSKAIPSHEFVRLAHSDIIVGDSPSRRKVVAASQR</sequence>
<dbReference type="RefSeq" id="WP_105934661.1">
    <property type="nucleotide sequence ID" value="NZ_PVNP01000112.1"/>
</dbReference>
<evidence type="ECO:0000313" key="4">
    <source>
        <dbReference type="Proteomes" id="UP000238949"/>
    </source>
</evidence>
<feature type="domain" description="GGDEF" evidence="2">
    <location>
        <begin position="29"/>
        <end position="162"/>
    </location>
</feature>
<dbReference type="PROSITE" id="PS50887">
    <property type="entry name" value="GGDEF"/>
    <property type="match status" value="1"/>
</dbReference>
<dbReference type="PANTHER" id="PTHR33121">
    <property type="entry name" value="CYCLIC DI-GMP PHOSPHODIESTERASE PDEF"/>
    <property type="match status" value="1"/>
</dbReference>
<dbReference type="GO" id="GO:0071111">
    <property type="term" value="F:cyclic-guanylate-specific phosphodiesterase activity"/>
    <property type="evidence" value="ECO:0007669"/>
    <property type="project" value="InterPro"/>
</dbReference>
<protein>
    <submittedName>
        <fullName evidence="3">Diguanylate phosphodiesterase</fullName>
    </submittedName>
</protein>
<dbReference type="EMBL" id="PVNP01000112">
    <property type="protein sequence ID" value="PRO73474.1"/>
    <property type="molecule type" value="Genomic_DNA"/>
</dbReference>
<dbReference type="CDD" id="cd01948">
    <property type="entry name" value="EAL"/>
    <property type="match status" value="1"/>
</dbReference>
<dbReference type="SUPFAM" id="SSF141868">
    <property type="entry name" value="EAL domain-like"/>
    <property type="match status" value="1"/>
</dbReference>
<dbReference type="InterPro" id="IPR043128">
    <property type="entry name" value="Rev_trsase/Diguanyl_cyclase"/>
</dbReference>
<evidence type="ECO:0000313" key="3">
    <source>
        <dbReference type="EMBL" id="PRO73474.1"/>
    </source>
</evidence>
<dbReference type="InterPro" id="IPR001633">
    <property type="entry name" value="EAL_dom"/>
</dbReference>
<dbReference type="InterPro" id="IPR000160">
    <property type="entry name" value="GGDEF_dom"/>
</dbReference>
<organism evidence="3 4">
    <name type="scientific">Alteromonas alba</name>
    <dbReference type="NCBI Taxonomy" id="2079529"/>
    <lineage>
        <taxon>Bacteria</taxon>
        <taxon>Pseudomonadati</taxon>
        <taxon>Pseudomonadota</taxon>
        <taxon>Gammaproteobacteria</taxon>
        <taxon>Alteromonadales</taxon>
        <taxon>Alteromonadaceae</taxon>
        <taxon>Alteromonas/Salinimonas group</taxon>
        <taxon>Alteromonas</taxon>
    </lineage>
</organism>
<dbReference type="PANTHER" id="PTHR33121:SF70">
    <property type="entry name" value="SIGNALING PROTEIN YKOW"/>
    <property type="match status" value="1"/>
</dbReference>
<dbReference type="Gene3D" id="3.30.70.270">
    <property type="match status" value="1"/>
</dbReference>
<evidence type="ECO:0000259" key="2">
    <source>
        <dbReference type="PROSITE" id="PS50887"/>
    </source>
</evidence>
<dbReference type="Pfam" id="PF00990">
    <property type="entry name" value="GGDEF"/>
    <property type="match status" value="1"/>
</dbReference>
<dbReference type="PROSITE" id="PS50883">
    <property type="entry name" value="EAL"/>
    <property type="match status" value="1"/>
</dbReference>
<dbReference type="InterPro" id="IPR050706">
    <property type="entry name" value="Cyclic-di-GMP_PDE-like"/>
</dbReference>
<dbReference type="AlphaFoldDB" id="A0A2S9VAM0"/>